<proteinExistence type="predicted"/>
<protein>
    <submittedName>
        <fullName evidence="1">Uncharacterized protein</fullName>
    </submittedName>
</protein>
<evidence type="ECO:0000313" key="2">
    <source>
        <dbReference type="Proteomes" id="UP000238823"/>
    </source>
</evidence>
<comment type="caution">
    <text evidence="1">The sequence shown here is derived from an EMBL/GenBank/DDBJ whole genome shotgun (WGS) entry which is preliminary data.</text>
</comment>
<dbReference type="Proteomes" id="UP000238823">
    <property type="component" value="Unassembled WGS sequence"/>
</dbReference>
<evidence type="ECO:0000313" key="1">
    <source>
        <dbReference type="EMBL" id="PRP96439.1"/>
    </source>
</evidence>
<gene>
    <name evidence="1" type="ORF">ENSA7_72540</name>
</gene>
<organism evidence="1 2">
    <name type="scientific">Enhygromyxa salina</name>
    <dbReference type="NCBI Taxonomy" id="215803"/>
    <lineage>
        <taxon>Bacteria</taxon>
        <taxon>Pseudomonadati</taxon>
        <taxon>Myxococcota</taxon>
        <taxon>Polyangia</taxon>
        <taxon>Nannocystales</taxon>
        <taxon>Nannocystaceae</taxon>
        <taxon>Enhygromyxa</taxon>
    </lineage>
</organism>
<dbReference type="RefSeq" id="WP_106094028.1">
    <property type="nucleotide sequence ID" value="NZ_PVNL01000135.1"/>
</dbReference>
<accession>A0A2S9XU81</accession>
<dbReference type="EMBL" id="PVNL01000135">
    <property type="protein sequence ID" value="PRP96439.1"/>
    <property type="molecule type" value="Genomic_DNA"/>
</dbReference>
<dbReference type="AlphaFoldDB" id="A0A2S9XU81"/>
<sequence length="178" mass="18596">MLPQAILLFMALASPLDGASVPPRYDGELESPPDFGSRLERVHMEEHGDSTEIVALDSMGSPIGVLSVWADSAGVVHVDSDYDDGYLHVAVVDGIPVIDSTLDPDIAAERAALIGNELVVPNPPDVPVGWGACAFAATGTVIAAATANPWVIGGAIASACSCLPMIIEEFEDMKCPLW</sequence>
<name>A0A2S9XU81_9BACT</name>
<reference evidence="1 2" key="1">
    <citation type="submission" date="2018-03" db="EMBL/GenBank/DDBJ databases">
        <title>Draft Genome Sequences of the Obligatory Marine Myxobacteria Enhygromyxa salina SWB007.</title>
        <authorList>
            <person name="Poehlein A."/>
            <person name="Moghaddam J.A."/>
            <person name="Harms H."/>
            <person name="Alanjari M."/>
            <person name="Koenig G.M."/>
            <person name="Daniel R."/>
            <person name="Schaeberle T.F."/>
        </authorList>
    </citation>
    <scope>NUCLEOTIDE SEQUENCE [LARGE SCALE GENOMIC DNA]</scope>
    <source>
        <strain evidence="1 2">SWB007</strain>
    </source>
</reference>